<dbReference type="AlphaFoldDB" id="A0AAV4QNY7"/>
<protein>
    <submittedName>
        <fullName evidence="1">Uncharacterized protein</fullName>
    </submittedName>
</protein>
<name>A0AAV4QNY7_CAEEX</name>
<dbReference type="EMBL" id="BPLR01006583">
    <property type="protein sequence ID" value="GIY10957.1"/>
    <property type="molecule type" value="Genomic_DNA"/>
</dbReference>
<comment type="caution">
    <text evidence="1">The sequence shown here is derived from an EMBL/GenBank/DDBJ whole genome shotgun (WGS) entry which is preliminary data.</text>
</comment>
<organism evidence="1 2">
    <name type="scientific">Caerostris extrusa</name>
    <name type="common">Bark spider</name>
    <name type="synonym">Caerostris bankana</name>
    <dbReference type="NCBI Taxonomy" id="172846"/>
    <lineage>
        <taxon>Eukaryota</taxon>
        <taxon>Metazoa</taxon>
        <taxon>Ecdysozoa</taxon>
        <taxon>Arthropoda</taxon>
        <taxon>Chelicerata</taxon>
        <taxon>Arachnida</taxon>
        <taxon>Araneae</taxon>
        <taxon>Araneomorphae</taxon>
        <taxon>Entelegynae</taxon>
        <taxon>Araneoidea</taxon>
        <taxon>Araneidae</taxon>
        <taxon>Caerostris</taxon>
    </lineage>
</organism>
<sequence>MKGNDEIPCLEELIPPSAEVALFQLMCSSPAMPFYPQLYYLKKLLPDYASWWHPFGKKQTIIQEGLTPAGDYSRGDEVERMDSFLKLSGLD</sequence>
<evidence type="ECO:0000313" key="2">
    <source>
        <dbReference type="Proteomes" id="UP001054945"/>
    </source>
</evidence>
<dbReference type="Proteomes" id="UP001054945">
    <property type="component" value="Unassembled WGS sequence"/>
</dbReference>
<gene>
    <name evidence="1" type="ORF">CEXT_807021</name>
</gene>
<accession>A0AAV4QNY7</accession>
<proteinExistence type="predicted"/>
<reference evidence="1 2" key="1">
    <citation type="submission" date="2021-06" db="EMBL/GenBank/DDBJ databases">
        <title>Caerostris extrusa draft genome.</title>
        <authorList>
            <person name="Kono N."/>
            <person name="Arakawa K."/>
        </authorList>
    </citation>
    <scope>NUCLEOTIDE SEQUENCE [LARGE SCALE GENOMIC DNA]</scope>
</reference>
<keyword evidence="2" id="KW-1185">Reference proteome</keyword>
<evidence type="ECO:0000313" key="1">
    <source>
        <dbReference type="EMBL" id="GIY10957.1"/>
    </source>
</evidence>